<dbReference type="GO" id="GO:0000398">
    <property type="term" value="P:mRNA splicing, via spliceosome"/>
    <property type="evidence" value="ECO:0007669"/>
    <property type="project" value="TreeGrafter"/>
</dbReference>
<keyword evidence="6" id="KW-1185">Reference proteome</keyword>
<gene>
    <name evidence="5" type="ORF">TrRE_jg13295</name>
</gene>
<proteinExistence type="inferred from homology"/>
<feature type="compositionally biased region" description="Basic and acidic residues" evidence="4">
    <location>
        <begin position="196"/>
        <end position="216"/>
    </location>
</feature>
<evidence type="ECO:0000256" key="4">
    <source>
        <dbReference type="SAM" id="MobiDB-lite"/>
    </source>
</evidence>
<evidence type="ECO:0000256" key="3">
    <source>
        <dbReference type="ARBA" id="ARBA00023242"/>
    </source>
</evidence>
<protein>
    <recommendedName>
        <fullName evidence="7">G10 protein</fullName>
    </recommendedName>
</protein>
<organism evidence="5 6">
    <name type="scientific">Triparma retinervis</name>
    <dbReference type="NCBI Taxonomy" id="2557542"/>
    <lineage>
        <taxon>Eukaryota</taxon>
        <taxon>Sar</taxon>
        <taxon>Stramenopiles</taxon>
        <taxon>Ochrophyta</taxon>
        <taxon>Bolidophyceae</taxon>
        <taxon>Parmales</taxon>
        <taxon>Triparmaceae</taxon>
        <taxon>Triparma</taxon>
    </lineage>
</organism>
<accession>A0A9W7E4F5</accession>
<dbReference type="EMBL" id="BRXZ01001089">
    <property type="protein sequence ID" value="GMH61993.1"/>
    <property type="molecule type" value="Genomic_DNA"/>
</dbReference>
<feature type="compositionally biased region" description="Acidic residues" evidence="4">
    <location>
        <begin position="226"/>
        <end position="241"/>
    </location>
</feature>
<reference evidence="5" key="1">
    <citation type="submission" date="2022-07" db="EMBL/GenBank/DDBJ databases">
        <title>Genome analysis of Parmales, a sister group of diatoms, reveals the evolutionary specialization of diatoms from phago-mixotrophs to photoautotrophs.</title>
        <authorList>
            <person name="Ban H."/>
            <person name="Sato S."/>
            <person name="Yoshikawa S."/>
            <person name="Kazumasa Y."/>
            <person name="Nakamura Y."/>
            <person name="Ichinomiya M."/>
            <person name="Saitoh K."/>
            <person name="Sato N."/>
            <person name="Blanc-Mathieu R."/>
            <person name="Endo H."/>
            <person name="Kuwata A."/>
            <person name="Ogata H."/>
        </authorList>
    </citation>
    <scope>NUCLEOTIDE SEQUENCE</scope>
</reference>
<comment type="subcellular location">
    <subcellularLocation>
        <location evidence="1">Nucleus</location>
    </subcellularLocation>
</comment>
<dbReference type="AlphaFoldDB" id="A0A9W7E4F5"/>
<dbReference type="PANTHER" id="PTHR19411:SF0">
    <property type="entry name" value="PROTEIN BUD31 HOMOLOG"/>
    <property type="match status" value="1"/>
</dbReference>
<dbReference type="PANTHER" id="PTHR19411">
    <property type="entry name" value="PROTEIN BUD31-RELATED"/>
    <property type="match status" value="1"/>
</dbReference>
<sequence>MCPFPFKLSNFIFRLPAEKASWRRHIQFVLLKTMPRSRPPKGFDYLSPTLDALESELRNSVSSSHEGLRKTEAMWPVMQINNQRTRYVYDMYKVHKKISREVYDYCIREKIIDAALISKWKKQGYENLCSTYVINPSNYKFGSVSICRVPRNERREKGEIQDPNTGCTGCCSGDVKGGNVFGNRYGQRLAGIQIGREERRKRKEEEQSARELEEKAAAAAKGGGDGDSETDDSDSESDDDFGPAPVKQAVGNVFGNKEEAAEALKMTEGGGEEEEEEGPSKKKAKAS</sequence>
<evidence type="ECO:0000313" key="5">
    <source>
        <dbReference type="EMBL" id="GMH61993.1"/>
    </source>
</evidence>
<feature type="region of interest" description="Disordered" evidence="4">
    <location>
        <begin position="196"/>
        <end position="287"/>
    </location>
</feature>
<evidence type="ECO:0000256" key="2">
    <source>
        <dbReference type="ARBA" id="ARBA00005287"/>
    </source>
</evidence>
<comment type="similarity">
    <text evidence="2">Belongs to the BUD31 (G10) family.</text>
</comment>
<evidence type="ECO:0008006" key="7">
    <source>
        <dbReference type="Google" id="ProtNLM"/>
    </source>
</evidence>
<name>A0A9W7E4F5_9STRA</name>
<keyword evidence="3" id="KW-0539">Nucleus</keyword>
<dbReference type="Proteomes" id="UP001165082">
    <property type="component" value="Unassembled WGS sequence"/>
</dbReference>
<dbReference type="InterPro" id="IPR001748">
    <property type="entry name" value="BUD31"/>
</dbReference>
<dbReference type="OrthoDB" id="277109at2759"/>
<dbReference type="GO" id="GO:0005681">
    <property type="term" value="C:spliceosomal complex"/>
    <property type="evidence" value="ECO:0007669"/>
    <property type="project" value="TreeGrafter"/>
</dbReference>
<comment type="caution">
    <text evidence="5">The sequence shown here is derived from an EMBL/GenBank/DDBJ whole genome shotgun (WGS) entry which is preliminary data.</text>
</comment>
<evidence type="ECO:0000313" key="6">
    <source>
        <dbReference type="Proteomes" id="UP001165082"/>
    </source>
</evidence>
<dbReference type="PRINTS" id="PR00322">
    <property type="entry name" value="G10"/>
</dbReference>
<evidence type="ECO:0000256" key="1">
    <source>
        <dbReference type="ARBA" id="ARBA00004123"/>
    </source>
</evidence>
<dbReference type="Pfam" id="PF01125">
    <property type="entry name" value="BUD31"/>
    <property type="match status" value="1"/>
</dbReference>